<dbReference type="Pfam" id="PF04082">
    <property type="entry name" value="Fungal_trans"/>
    <property type="match status" value="1"/>
</dbReference>
<protein>
    <recommendedName>
        <fullName evidence="3">Xylanolytic transcriptional activator regulatory domain-containing protein</fullName>
    </recommendedName>
</protein>
<dbReference type="EMBL" id="JABCIY010000331">
    <property type="protein sequence ID" value="KAF7185439.1"/>
    <property type="molecule type" value="Genomic_DNA"/>
</dbReference>
<dbReference type="CDD" id="cd12148">
    <property type="entry name" value="fungal_TF_MHR"/>
    <property type="match status" value="1"/>
</dbReference>
<dbReference type="AlphaFoldDB" id="A0A8H6R5C2"/>
<dbReference type="PANTHER" id="PTHR31001">
    <property type="entry name" value="UNCHARACTERIZED TRANSCRIPTIONAL REGULATORY PROTEIN"/>
    <property type="match status" value="1"/>
</dbReference>
<comment type="subcellular location">
    <subcellularLocation>
        <location evidence="1">Nucleus</location>
    </subcellularLocation>
</comment>
<reference evidence="4" key="1">
    <citation type="submission" date="2020-04" db="EMBL/GenBank/DDBJ databases">
        <title>Draft genome resource of the tomato pathogen Pseudocercospora fuligena.</title>
        <authorList>
            <person name="Zaccaron A."/>
        </authorList>
    </citation>
    <scope>NUCLEOTIDE SEQUENCE</scope>
    <source>
        <strain evidence="4">PF001</strain>
    </source>
</reference>
<dbReference type="GO" id="GO:0006351">
    <property type="term" value="P:DNA-templated transcription"/>
    <property type="evidence" value="ECO:0007669"/>
    <property type="project" value="InterPro"/>
</dbReference>
<dbReference type="GO" id="GO:0005634">
    <property type="term" value="C:nucleus"/>
    <property type="evidence" value="ECO:0007669"/>
    <property type="project" value="UniProtKB-SubCell"/>
</dbReference>
<evidence type="ECO:0000259" key="3">
    <source>
        <dbReference type="SMART" id="SM00906"/>
    </source>
</evidence>
<dbReference type="GO" id="GO:0003677">
    <property type="term" value="F:DNA binding"/>
    <property type="evidence" value="ECO:0007669"/>
    <property type="project" value="InterPro"/>
</dbReference>
<evidence type="ECO:0000313" key="5">
    <source>
        <dbReference type="Proteomes" id="UP000660729"/>
    </source>
</evidence>
<name>A0A8H6R5C2_9PEZI</name>
<sequence>MAQSADQILSLTVILRAIQNISEAHSALSTGTDQDFEKSIESLGNEVLNATALPMEIRSDMEWTDFVDMHTKTGLRLEMIGLIYTIAARASIFGLLKDAEQHDGFAQAVFRSSIACFEISREVACETTDCMLWLSCDLLRLTTNARGDTHESVWERTGVVSDIVFATGLHRESSITSDTPVWLAECRRKTWANIYQFDKFVATLFDRPPRISKRYSDCHMPLELTDDELLGDRRKFEEACSKLMPSGWSIEAKLCSATWVRLRYIWTAFREEVLEYPFRLLTAETVAGLKVVAERLETQLESLPLILRYSREIWDSGSSTNICHMSGICHLLYLQSKLHIYHMLEKSNTSYRGSLLSTAAEVVRIVIHMGSVQHRADHVRHDNSYVMLYHGLPAVAALVQIASRNGLHGLPEGLSRPKIIRDLSVFIYNLETICAPDDANYTVCVCKQPAPSLGL</sequence>
<evidence type="ECO:0000313" key="4">
    <source>
        <dbReference type="EMBL" id="KAF7185439.1"/>
    </source>
</evidence>
<organism evidence="4 5">
    <name type="scientific">Pseudocercospora fuligena</name>
    <dbReference type="NCBI Taxonomy" id="685502"/>
    <lineage>
        <taxon>Eukaryota</taxon>
        <taxon>Fungi</taxon>
        <taxon>Dikarya</taxon>
        <taxon>Ascomycota</taxon>
        <taxon>Pezizomycotina</taxon>
        <taxon>Dothideomycetes</taxon>
        <taxon>Dothideomycetidae</taxon>
        <taxon>Mycosphaerellales</taxon>
        <taxon>Mycosphaerellaceae</taxon>
        <taxon>Pseudocercospora</taxon>
    </lineage>
</organism>
<gene>
    <name evidence="4" type="ORF">HII31_13228</name>
</gene>
<dbReference type="PANTHER" id="PTHR31001:SF40">
    <property type="entry name" value="ZN(II)2CYS6 TRANSCRIPTION FACTOR (EUROFUNG)"/>
    <property type="match status" value="1"/>
</dbReference>
<comment type="caution">
    <text evidence="4">The sequence shown here is derived from an EMBL/GenBank/DDBJ whole genome shotgun (WGS) entry which is preliminary data.</text>
</comment>
<dbReference type="InterPro" id="IPR007219">
    <property type="entry name" value="XnlR_reg_dom"/>
</dbReference>
<evidence type="ECO:0000256" key="1">
    <source>
        <dbReference type="ARBA" id="ARBA00004123"/>
    </source>
</evidence>
<evidence type="ECO:0000256" key="2">
    <source>
        <dbReference type="ARBA" id="ARBA00023242"/>
    </source>
</evidence>
<accession>A0A8H6R5C2</accession>
<keyword evidence="2" id="KW-0539">Nucleus</keyword>
<dbReference type="Proteomes" id="UP000660729">
    <property type="component" value="Unassembled WGS sequence"/>
</dbReference>
<dbReference type="OrthoDB" id="4898680at2759"/>
<dbReference type="SMART" id="SM00906">
    <property type="entry name" value="Fungal_trans"/>
    <property type="match status" value="1"/>
</dbReference>
<feature type="domain" description="Xylanolytic transcriptional activator regulatory" evidence="3">
    <location>
        <begin position="153"/>
        <end position="227"/>
    </location>
</feature>
<dbReference type="InterPro" id="IPR050613">
    <property type="entry name" value="Sec_Metabolite_Reg"/>
</dbReference>
<keyword evidence="5" id="KW-1185">Reference proteome</keyword>
<proteinExistence type="predicted"/>
<dbReference type="GO" id="GO:0008270">
    <property type="term" value="F:zinc ion binding"/>
    <property type="evidence" value="ECO:0007669"/>
    <property type="project" value="InterPro"/>
</dbReference>